<dbReference type="InterPro" id="IPR011010">
    <property type="entry name" value="DNA_brk_join_enz"/>
</dbReference>
<gene>
    <name evidence="2" type="ORF">GCM10022222_39350</name>
</gene>
<sequence length="62" mass="7143">MRLRHRNSIAEIIKRRAYAARLDDAHLWGGQSLRRGFATEAIAAGVPERDLRSERRERSTTP</sequence>
<organism evidence="2 3">
    <name type="scientific">Amycolatopsis ultiminotia</name>
    <dbReference type="NCBI Taxonomy" id="543629"/>
    <lineage>
        <taxon>Bacteria</taxon>
        <taxon>Bacillati</taxon>
        <taxon>Actinomycetota</taxon>
        <taxon>Actinomycetes</taxon>
        <taxon>Pseudonocardiales</taxon>
        <taxon>Pseudonocardiaceae</taxon>
        <taxon>Amycolatopsis</taxon>
    </lineage>
</organism>
<dbReference type="Gene3D" id="1.10.443.10">
    <property type="entry name" value="Intergrase catalytic core"/>
    <property type="match status" value="1"/>
</dbReference>
<keyword evidence="3" id="KW-1185">Reference proteome</keyword>
<reference evidence="3" key="1">
    <citation type="journal article" date="2019" name="Int. J. Syst. Evol. Microbiol.">
        <title>The Global Catalogue of Microorganisms (GCM) 10K type strain sequencing project: providing services to taxonomists for standard genome sequencing and annotation.</title>
        <authorList>
            <consortium name="The Broad Institute Genomics Platform"/>
            <consortium name="The Broad Institute Genome Sequencing Center for Infectious Disease"/>
            <person name="Wu L."/>
            <person name="Ma J."/>
        </authorList>
    </citation>
    <scope>NUCLEOTIDE SEQUENCE [LARGE SCALE GENOMIC DNA]</scope>
    <source>
        <strain evidence="3">JCM 16898</strain>
    </source>
</reference>
<dbReference type="Proteomes" id="UP001500689">
    <property type="component" value="Unassembled WGS sequence"/>
</dbReference>
<evidence type="ECO:0000313" key="2">
    <source>
        <dbReference type="EMBL" id="GAA3551890.1"/>
    </source>
</evidence>
<evidence type="ECO:0000313" key="3">
    <source>
        <dbReference type="Proteomes" id="UP001500689"/>
    </source>
</evidence>
<protein>
    <submittedName>
        <fullName evidence="2">Uncharacterized protein</fullName>
    </submittedName>
</protein>
<proteinExistence type="predicted"/>
<name>A0ABP6WKQ5_9PSEU</name>
<dbReference type="SUPFAM" id="SSF56349">
    <property type="entry name" value="DNA breaking-rejoining enzymes"/>
    <property type="match status" value="1"/>
</dbReference>
<keyword evidence="1" id="KW-0233">DNA recombination</keyword>
<dbReference type="EMBL" id="BAAAZN010000008">
    <property type="protein sequence ID" value="GAA3551890.1"/>
    <property type="molecule type" value="Genomic_DNA"/>
</dbReference>
<comment type="caution">
    <text evidence="2">The sequence shown here is derived from an EMBL/GenBank/DDBJ whole genome shotgun (WGS) entry which is preliminary data.</text>
</comment>
<accession>A0ABP6WKQ5</accession>
<dbReference type="InterPro" id="IPR013762">
    <property type="entry name" value="Integrase-like_cat_sf"/>
</dbReference>
<evidence type="ECO:0000256" key="1">
    <source>
        <dbReference type="ARBA" id="ARBA00023172"/>
    </source>
</evidence>